<gene>
    <name evidence="2" type="ORF">DSOL_2400</name>
</gene>
<feature type="transmembrane region" description="Helical" evidence="1">
    <location>
        <begin position="33"/>
        <end position="60"/>
    </location>
</feature>
<accession>A0A1Q8QWJ2</accession>
<keyword evidence="3" id="KW-1185">Reference proteome</keyword>
<dbReference type="EMBL" id="MLBF01000015">
    <property type="protein sequence ID" value="OLN31712.1"/>
    <property type="molecule type" value="Genomic_DNA"/>
</dbReference>
<organism evidence="2 3">
    <name type="scientific">Desulfosporosinus metallidurans</name>
    <dbReference type="NCBI Taxonomy" id="1888891"/>
    <lineage>
        <taxon>Bacteria</taxon>
        <taxon>Bacillati</taxon>
        <taxon>Bacillota</taxon>
        <taxon>Clostridia</taxon>
        <taxon>Eubacteriales</taxon>
        <taxon>Desulfitobacteriaceae</taxon>
        <taxon>Desulfosporosinus</taxon>
    </lineage>
</organism>
<reference evidence="2 3" key="1">
    <citation type="submission" date="2016-09" db="EMBL/GenBank/DDBJ databases">
        <title>Complete genome of Desulfosporosinus sp. OL.</title>
        <authorList>
            <person name="Mardanov A."/>
            <person name="Beletsky A."/>
            <person name="Panova A."/>
            <person name="Karnachuk O."/>
            <person name="Ravin N."/>
        </authorList>
    </citation>
    <scope>NUCLEOTIDE SEQUENCE [LARGE SCALE GENOMIC DNA]</scope>
    <source>
        <strain evidence="2 3">OL</strain>
    </source>
</reference>
<dbReference type="InterPro" id="IPR025469">
    <property type="entry name" value="DUF4320"/>
</dbReference>
<proteinExistence type="predicted"/>
<keyword evidence="1" id="KW-0472">Membrane</keyword>
<protein>
    <recommendedName>
        <fullName evidence="4">DUF4320 family protein</fullName>
    </recommendedName>
</protein>
<comment type="caution">
    <text evidence="2">The sequence shown here is derived from an EMBL/GenBank/DDBJ whole genome shotgun (WGS) entry which is preliminary data.</text>
</comment>
<keyword evidence="1" id="KW-0812">Transmembrane</keyword>
<dbReference type="AlphaFoldDB" id="A0A1Q8QWJ2"/>
<sequence>MNKQRRGLWGRFSPPLFLKNVLSDRKGSTYYDLIIKTFVVITLMATVMSFLSIFTTYLNLDHICRRVVRTIELEGQVSDNVYDVFYRLKEQTRLSPTMSIEDVNYCDEQNQKIQLRDTFTVKMKYNHVFTVFTPSFAPPVQIVIPMEASITGMSEKYWKVPD</sequence>
<dbReference type="Pfam" id="PF14208">
    <property type="entry name" value="DUF4320"/>
    <property type="match status" value="1"/>
</dbReference>
<evidence type="ECO:0000313" key="2">
    <source>
        <dbReference type="EMBL" id="OLN31712.1"/>
    </source>
</evidence>
<dbReference type="RefSeq" id="WP_075365016.1">
    <property type="nucleotide sequence ID" value="NZ_MLBF01000015.1"/>
</dbReference>
<evidence type="ECO:0000256" key="1">
    <source>
        <dbReference type="SAM" id="Phobius"/>
    </source>
</evidence>
<name>A0A1Q8QWJ2_9FIRM</name>
<keyword evidence="1" id="KW-1133">Transmembrane helix</keyword>
<dbReference type="STRING" id="1888891.DSOL_2400"/>
<evidence type="ECO:0000313" key="3">
    <source>
        <dbReference type="Proteomes" id="UP000186102"/>
    </source>
</evidence>
<evidence type="ECO:0008006" key="4">
    <source>
        <dbReference type="Google" id="ProtNLM"/>
    </source>
</evidence>
<dbReference type="OrthoDB" id="1796459at2"/>
<dbReference type="Proteomes" id="UP000186102">
    <property type="component" value="Unassembled WGS sequence"/>
</dbReference>